<dbReference type="Proteomes" id="UP000199360">
    <property type="component" value="Unassembled WGS sequence"/>
</dbReference>
<sequence>MGSAEAAHGRAAGAVLLPLSARIVNRALWSSRRRGVLTRD</sequence>
<keyword evidence="2" id="KW-1185">Reference proteome</keyword>
<proteinExistence type="predicted"/>
<accession>A0A1C5GJX2</accession>
<dbReference type="STRING" id="745366.GA0070213_101137"/>
<organism evidence="1 2">
    <name type="scientific">Micromonospora humi</name>
    <dbReference type="NCBI Taxonomy" id="745366"/>
    <lineage>
        <taxon>Bacteria</taxon>
        <taxon>Bacillati</taxon>
        <taxon>Actinomycetota</taxon>
        <taxon>Actinomycetes</taxon>
        <taxon>Micromonosporales</taxon>
        <taxon>Micromonosporaceae</taxon>
        <taxon>Micromonospora</taxon>
    </lineage>
</organism>
<protein>
    <submittedName>
        <fullName evidence="1">Uncharacterized protein</fullName>
    </submittedName>
</protein>
<dbReference type="AlphaFoldDB" id="A0A1C5GJX2"/>
<name>A0A1C5GJX2_9ACTN</name>
<reference evidence="2" key="1">
    <citation type="submission" date="2016-06" db="EMBL/GenBank/DDBJ databases">
        <authorList>
            <person name="Varghese N."/>
            <person name="Submissions Spin"/>
        </authorList>
    </citation>
    <scope>NUCLEOTIDE SEQUENCE [LARGE SCALE GENOMIC DNA]</scope>
    <source>
        <strain evidence="2">DSM 45647</strain>
    </source>
</reference>
<evidence type="ECO:0000313" key="2">
    <source>
        <dbReference type="Proteomes" id="UP000199360"/>
    </source>
</evidence>
<dbReference type="EMBL" id="FMDM01000001">
    <property type="protein sequence ID" value="SCG34059.1"/>
    <property type="molecule type" value="Genomic_DNA"/>
</dbReference>
<dbReference type="RefSeq" id="WP_281182208.1">
    <property type="nucleotide sequence ID" value="NZ_FMDM01000001.1"/>
</dbReference>
<gene>
    <name evidence="1" type="ORF">GA0070213_101137</name>
</gene>
<evidence type="ECO:0000313" key="1">
    <source>
        <dbReference type="EMBL" id="SCG34059.1"/>
    </source>
</evidence>